<evidence type="ECO:0000256" key="1">
    <source>
        <dbReference type="SAM" id="MobiDB-lite"/>
    </source>
</evidence>
<reference evidence="3" key="1">
    <citation type="submission" date="2020-05" db="EMBL/GenBank/DDBJ databases">
        <authorList>
            <person name="Chiriac C."/>
            <person name="Salcher M."/>
            <person name="Ghai R."/>
            <person name="Kavagutti S V."/>
        </authorList>
    </citation>
    <scope>NUCLEOTIDE SEQUENCE</scope>
</reference>
<feature type="region of interest" description="Disordered" evidence="1">
    <location>
        <begin position="18"/>
        <end position="47"/>
    </location>
</feature>
<keyword evidence="2" id="KW-0472">Membrane</keyword>
<evidence type="ECO:0000256" key="2">
    <source>
        <dbReference type="SAM" id="Phobius"/>
    </source>
</evidence>
<gene>
    <name evidence="3" type="ORF">UFOPK1684_00827</name>
    <name evidence="4" type="ORF">UFOPK2158_00744</name>
</gene>
<dbReference type="EMBL" id="CAEZVY010000066">
    <property type="protein sequence ID" value="CAB4642819.1"/>
    <property type="molecule type" value="Genomic_DNA"/>
</dbReference>
<name>A0A6J6EB47_9ZZZZ</name>
<dbReference type="AlphaFoldDB" id="A0A6J6EB47"/>
<evidence type="ECO:0000313" key="4">
    <source>
        <dbReference type="EMBL" id="CAB4642819.1"/>
    </source>
</evidence>
<feature type="transmembrane region" description="Helical" evidence="2">
    <location>
        <begin position="60"/>
        <end position="80"/>
    </location>
</feature>
<dbReference type="EMBL" id="CAEZTM010000033">
    <property type="protein sequence ID" value="CAB4572545.1"/>
    <property type="molecule type" value="Genomic_DNA"/>
</dbReference>
<accession>A0A6J6EB47</accession>
<protein>
    <submittedName>
        <fullName evidence="3">Unannotated protein</fullName>
    </submittedName>
</protein>
<feature type="transmembrane region" description="Helical" evidence="2">
    <location>
        <begin position="86"/>
        <end position="108"/>
    </location>
</feature>
<evidence type="ECO:0000313" key="3">
    <source>
        <dbReference type="EMBL" id="CAB4572545.1"/>
    </source>
</evidence>
<keyword evidence="2" id="KW-0812">Transmembrane</keyword>
<sequence>MHKHADGGSPRVLREVVTSLPGRHRRTSQAPPERETPSGGRVVETGADNPAALTSAGHRLIGALFWVGWFSWGVYTWWFMDRSLRDFVVGVVVWSAAFVFSVVGIPLVRQAAMGQQRR</sequence>
<proteinExistence type="predicted"/>
<organism evidence="3">
    <name type="scientific">freshwater metagenome</name>
    <dbReference type="NCBI Taxonomy" id="449393"/>
    <lineage>
        <taxon>unclassified sequences</taxon>
        <taxon>metagenomes</taxon>
        <taxon>ecological metagenomes</taxon>
    </lineage>
</organism>
<keyword evidence="2" id="KW-1133">Transmembrane helix</keyword>